<dbReference type="PROSITE" id="PS51740">
    <property type="entry name" value="SPOVT_ABRB"/>
    <property type="match status" value="2"/>
</dbReference>
<dbReference type="GO" id="GO:2000143">
    <property type="term" value="P:negative regulation of DNA-templated transcription initiation"/>
    <property type="evidence" value="ECO:0007669"/>
    <property type="project" value="TreeGrafter"/>
</dbReference>
<evidence type="ECO:0000256" key="7">
    <source>
        <dbReference type="HAMAP-Rule" id="MF_01008"/>
    </source>
</evidence>
<dbReference type="KEGG" id="mflg:ABS361_02750"/>
<dbReference type="GO" id="GO:0003700">
    <property type="term" value="F:DNA-binding transcription factor activity"/>
    <property type="evidence" value="ECO:0007669"/>
    <property type="project" value="UniProtKB-UniRule"/>
</dbReference>
<evidence type="ECO:0000256" key="4">
    <source>
        <dbReference type="ARBA" id="ARBA00023015"/>
    </source>
</evidence>
<dbReference type="CDD" id="cd16320">
    <property type="entry name" value="MraZ_N"/>
    <property type="match status" value="1"/>
</dbReference>
<feature type="domain" description="SpoVT-AbrB" evidence="8">
    <location>
        <begin position="7"/>
        <end position="52"/>
    </location>
</feature>
<dbReference type="InterPro" id="IPR037914">
    <property type="entry name" value="SpoVT-AbrB_sf"/>
</dbReference>
<comment type="subunit">
    <text evidence="7">Forms oligomers.</text>
</comment>
<keyword evidence="2 7" id="KW-0963">Cytoplasm</keyword>
<protein>
    <recommendedName>
        <fullName evidence="1 7">Transcriptional regulator MraZ</fullName>
    </recommendedName>
</protein>
<evidence type="ECO:0000256" key="3">
    <source>
        <dbReference type="ARBA" id="ARBA00022737"/>
    </source>
</evidence>
<dbReference type="AlphaFoldDB" id="A0AAU7XE15"/>
<organism evidence="9">
    <name type="scientific">Methyloraptor flagellatus</name>
    <dbReference type="NCBI Taxonomy" id="3162530"/>
    <lineage>
        <taxon>Bacteria</taxon>
        <taxon>Pseudomonadati</taxon>
        <taxon>Pseudomonadota</taxon>
        <taxon>Alphaproteobacteria</taxon>
        <taxon>Hyphomicrobiales</taxon>
        <taxon>Ancalomicrobiaceae</taxon>
        <taxon>Methyloraptor</taxon>
    </lineage>
</organism>
<dbReference type="InterPro" id="IPR003444">
    <property type="entry name" value="MraZ"/>
</dbReference>
<gene>
    <name evidence="7" type="primary">mraZ</name>
    <name evidence="9" type="ORF">ABS361_02750</name>
</gene>
<dbReference type="EMBL" id="CP158568">
    <property type="protein sequence ID" value="XBY45229.1"/>
    <property type="molecule type" value="Genomic_DNA"/>
</dbReference>
<dbReference type="GO" id="GO:0009295">
    <property type="term" value="C:nucleoid"/>
    <property type="evidence" value="ECO:0007669"/>
    <property type="project" value="UniProtKB-SubCell"/>
</dbReference>
<dbReference type="Gene3D" id="3.40.1550.20">
    <property type="entry name" value="Transcriptional regulator MraZ domain"/>
    <property type="match status" value="1"/>
</dbReference>
<evidence type="ECO:0000256" key="2">
    <source>
        <dbReference type="ARBA" id="ARBA00022490"/>
    </source>
</evidence>
<dbReference type="HAMAP" id="MF_01008">
    <property type="entry name" value="MraZ"/>
    <property type="match status" value="1"/>
</dbReference>
<proteinExistence type="inferred from homology"/>
<name>A0AAU7XE15_9HYPH</name>
<dbReference type="RefSeq" id="WP_407050319.1">
    <property type="nucleotide sequence ID" value="NZ_CP158568.1"/>
</dbReference>
<feature type="domain" description="SpoVT-AbrB" evidence="8">
    <location>
        <begin position="83"/>
        <end position="126"/>
    </location>
</feature>
<dbReference type="InterPro" id="IPR020603">
    <property type="entry name" value="MraZ_dom"/>
</dbReference>
<dbReference type="GO" id="GO:0005737">
    <property type="term" value="C:cytoplasm"/>
    <property type="evidence" value="ECO:0007669"/>
    <property type="project" value="UniProtKB-UniRule"/>
</dbReference>
<dbReference type="GO" id="GO:0000976">
    <property type="term" value="F:transcription cis-regulatory region binding"/>
    <property type="evidence" value="ECO:0007669"/>
    <property type="project" value="TreeGrafter"/>
</dbReference>
<dbReference type="InterPro" id="IPR035644">
    <property type="entry name" value="MraZ_C"/>
</dbReference>
<dbReference type="InterPro" id="IPR007159">
    <property type="entry name" value="SpoVT-AbrB_dom"/>
</dbReference>
<keyword evidence="5 7" id="KW-0238">DNA-binding</keyword>
<keyword evidence="6 7" id="KW-0804">Transcription</keyword>
<evidence type="ECO:0000256" key="6">
    <source>
        <dbReference type="ARBA" id="ARBA00023163"/>
    </source>
</evidence>
<sequence>MDRFLGRHQKRIDAKGRVSIPAPFRSVIARDGFDGLFCVRSLFHPAVEAGGAALIGEIDKALARHDTFSPEHLALSTALMGQGDTLAFDGEGRIVVPDWLREATGATDEIVFVGQGIKFQIWAPDRFADFEREARETAARLLSSRAAAGGAA</sequence>
<dbReference type="PANTHER" id="PTHR34701:SF1">
    <property type="entry name" value="TRANSCRIPTIONAL REGULATOR MRAZ"/>
    <property type="match status" value="1"/>
</dbReference>
<keyword evidence="3" id="KW-0677">Repeat</keyword>
<dbReference type="PANTHER" id="PTHR34701">
    <property type="entry name" value="TRANSCRIPTIONAL REGULATOR MRAZ"/>
    <property type="match status" value="1"/>
</dbReference>
<dbReference type="Pfam" id="PF02381">
    <property type="entry name" value="MraZ"/>
    <property type="match status" value="1"/>
</dbReference>
<dbReference type="CDD" id="cd16321">
    <property type="entry name" value="MraZ_C"/>
    <property type="match status" value="1"/>
</dbReference>
<evidence type="ECO:0000259" key="8">
    <source>
        <dbReference type="PROSITE" id="PS51740"/>
    </source>
</evidence>
<reference evidence="9" key="1">
    <citation type="submission" date="2024-06" db="EMBL/GenBank/DDBJ databases">
        <title>Methylostella associata gen. nov., sp. nov., a novel Ancalomicrobiaceae-affiliated facultatively methylotrophic bacteria that feed on methanotrophs of the genus Methylococcus.</title>
        <authorList>
            <person name="Saltykova V."/>
            <person name="Danilova O.V."/>
            <person name="Oshkin I.Y."/>
            <person name="Belova S.E."/>
            <person name="Pimenov N.V."/>
            <person name="Dedysh S.N."/>
        </authorList>
    </citation>
    <scope>NUCLEOTIDE SEQUENCE</scope>
    <source>
        <strain evidence="9">S20</strain>
    </source>
</reference>
<keyword evidence="4 7" id="KW-0805">Transcription regulation</keyword>
<comment type="similarity">
    <text evidence="7">Belongs to the MraZ family.</text>
</comment>
<evidence type="ECO:0000313" key="9">
    <source>
        <dbReference type="EMBL" id="XBY45229.1"/>
    </source>
</evidence>
<evidence type="ECO:0000256" key="5">
    <source>
        <dbReference type="ARBA" id="ARBA00023125"/>
    </source>
</evidence>
<dbReference type="InterPro" id="IPR038619">
    <property type="entry name" value="MraZ_sf"/>
</dbReference>
<evidence type="ECO:0000256" key="1">
    <source>
        <dbReference type="ARBA" id="ARBA00013860"/>
    </source>
</evidence>
<dbReference type="SUPFAM" id="SSF89447">
    <property type="entry name" value="AbrB/MazE/MraZ-like"/>
    <property type="match status" value="1"/>
</dbReference>
<comment type="subcellular location">
    <subcellularLocation>
        <location evidence="7">Cytoplasm</location>
        <location evidence="7">Nucleoid</location>
    </subcellularLocation>
</comment>
<dbReference type="InterPro" id="IPR035642">
    <property type="entry name" value="MraZ_N"/>
</dbReference>
<accession>A0AAU7XE15</accession>